<keyword evidence="3" id="KW-1185">Reference proteome</keyword>
<dbReference type="PANTHER" id="PTHR34368">
    <property type="entry name" value="OS01G0962200 PROTEIN"/>
    <property type="match status" value="1"/>
</dbReference>
<keyword evidence="1" id="KW-0472">Membrane</keyword>
<evidence type="ECO:0008006" key="4">
    <source>
        <dbReference type="Google" id="ProtNLM"/>
    </source>
</evidence>
<organism evidence="2 3">
    <name type="scientific">Bradyrhizobium algeriense</name>
    <dbReference type="NCBI Taxonomy" id="634784"/>
    <lineage>
        <taxon>Bacteria</taxon>
        <taxon>Pseudomonadati</taxon>
        <taxon>Pseudomonadota</taxon>
        <taxon>Alphaproteobacteria</taxon>
        <taxon>Hyphomicrobiales</taxon>
        <taxon>Nitrobacteraceae</taxon>
        <taxon>Bradyrhizobium</taxon>
    </lineage>
</organism>
<feature type="transmembrane region" description="Helical" evidence="1">
    <location>
        <begin position="125"/>
        <end position="143"/>
    </location>
</feature>
<reference evidence="2 3" key="1">
    <citation type="submission" date="2024-02" db="EMBL/GenBank/DDBJ databases">
        <title>Adaptive strategies in a cosmopolitan and abundant soil bacterium.</title>
        <authorList>
            <person name="Carini P."/>
        </authorList>
    </citation>
    <scope>NUCLEOTIDE SEQUENCE [LARGE SCALE GENOMIC DNA]</scope>
    <source>
        <strain evidence="2 3">AZCC 1608</strain>
    </source>
</reference>
<dbReference type="Proteomes" id="UP001364224">
    <property type="component" value="Unassembled WGS sequence"/>
</dbReference>
<gene>
    <name evidence="2" type="ORF">V1286_002835</name>
</gene>
<dbReference type="RefSeq" id="WP_334480342.1">
    <property type="nucleotide sequence ID" value="NZ_JAZHRV010000001.1"/>
</dbReference>
<evidence type="ECO:0000256" key="1">
    <source>
        <dbReference type="SAM" id="Phobius"/>
    </source>
</evidence>
<sequence length="281" mass="30259">MQPAPGMDVSIGPGRPMAPWIKHAPTIITVGMIVILALHGPIAQPAHYNEFADQSAAFGIPHAADVLSNAGFALVAIWGWLTLRPRRASDHLRAGWSGYRLFLIGLFLTAFGSAFYHLAPDNISLIWDRLPIALVCAGLLAGVRGDIQGGSRTGFDVIVLALYAVASVAWWAISDRNGAGDLRPYLLLQGLALILIPLWQAIYRCPRTDRIAFATAMVLYILAKAAEVLDHEIATALGFVTGHTLKHLIATAATAAIVWGLTRRFSHDGHAARRVDPSNLV</sequence>
<keyword evidence="1" id="KW-0812">Transmembrane</keyword>
<evidence type="ECO:0000313" key="3">
    <source>
        <dbReference type="Proteomes" id="UP001364224"/>
    </source>
</evidence>
<dbReference type="EMBL" id="JAZHRV010000001">
    <property type="protein sequence ID" value="MEH2555306.1"/>
    <property type="molecule type" value="Genomic_DNA"/>
</dbReference>
<comment type="caution">
    <text evidence="2">The sequence shown here is derived from an EMBL/GenBank/DDBJ whole genome shotgun (WGS) entry which is preliminary data.</text>
</comment>
<protein>
    <recommendedName>
        <fullName evidence="4">Alkaline phytoceramidase</fullName>
    </recommendedName>
</protein>
<feature type="transmembrane region" description="Helical" evidence="1">
    <location>
        <begin position="101"/>
        <end position="119"/>
    </location>
</feature>
<feature type="transmembrane region" description="Helical" evidence="1">
    <location>
        <begin position="62"/>
        <end position="81"/>
    </location>
</feature>
<name>A0ABU8BB03_9BRAD</name>
<proteinExistence type="predicted"/>
<evidence type="ECO:0000313" key="2">
    <source>
        <dbReference type="EMBL" id="MEH2555306.1"/>
    </source>
</evidence>
<keyword evidence="1" id="KW-1133">Transmembrane helix</keyword>
<accession>A0ABU8BB03</accession>
<feature type="transmembrane region" description="Helical" evidence="1">
    <location>
        <begin position="20"/>
        <end position="42"/>
    </location>
</feature>
<feature type="transmembrane region" description="Helical" evidence="1">
    <location>
        <begin position="185"/>
        <end position="203"/>
    </location>
</feature>
<feature type="transmembrane region" description="Helical" evidence="1">
    <location>
        <begin position="155"/>
        <end position="173"/>
    </location>
</feature>
<dbReference type="PANTHER" id="PTHR34368:SF1">
    <property type="entry name" value="OS01G0962200 PROTEIN"/>
    <property type="match status" value="1"/>
</dbReference>